<keyword evidence="2" id="KW-1185">Reference proteome</keyword>
<name>A0ACC1QG35_9HYPO</name>
<proteinExistence type="predicted"/>
<reference evidence="1" key="1">
    <citation type="submission" date="2022-07" db="EMBL/GenBank/DDBJ databases">
        <title>Genome Sequence of Lecanicillium saksenae.</title>
        <authorList>
            <person name="Buettner E."/>
        </authorList>
    </citation>
    <scope>NUCLEOTIDE SEQUENCE</scope>
    <source>
        <strain evidence="1">VT-O1</strain>
    </source>
</reference>
<organism evidence="1 2">
    <name type="scientific">Lecanicillium saksenae</name>
    <dbReference type="NCBI Taxonomy" id="468837"/>
    <lineage>
        <taxon>Eukaryota</taxon>
        <taxon>Fungi</taxon>
        <taxon>Dikarya</taxon>
        <taxon>Ascomycota</taxon>
        <taxon>Pezizomycotina</taxon>
        <taxon>Sordariomycetes</taxon>
        <taxon>Hypocreomycetidae</taxon>
        <taxon>Hypocreales</taxon>
        <taxon>Cordycipitaceae</taxon>
        <taxon>Lecanicillium</taxon>
    </lineage>
</organism>
<dbReference type="EMBL" id="JANAKD010002313">
    <property type="protein sequence ID" value="KAJ3473961.1"/>
    <property type="molecule type" value="Genomic_DNA"/>
</dbReference>
<gene>
    <name evidence="1" type="ORF">NLG97_g10054</name>
</gene>
<evidence type="ECO:0000313" key="2">
    <source>
        <dbReference type="Proteomes" id="UP001148737"/>
    </source>
</evidence>
<accession>A0ACC1QG35</accession>
<sequence>MRKFHIDLLITHLCVFACIADNFEVDTQALREDLRIDDKTMNQYFREIGARVKPVSKKAQGVVTSIARLVLPLDFPKQRHLAPRRK</sequence>
<evidence type="ECO:0000313" key="1">
    <source>
        <dbReference type="EMBL" id="KAJ3473961.1"/>
    </source>
</evidence>
<dbReference type="Proteomes" id="UP001148737">
    <property type="component" value="Unassembled WGS sequence"/>
</dbReference>
<protein>
    <submittedName>
        <fullName evidence="1">Uncharacterized protein</fullName>
    </submittedName>
</protein>
<comment type="caution">
    <text evidence="1">The sequence shown here is derived from an EMBL/GenBank/DDBJ whole genome shotgun (WGS) entry which is preliminary data.</text>
</comment>